<dbReference type="Proteomes" id="UP001590951">
    <property type="component" value="Unassembled WGS sequence"/>
</dbReference>
<proteinExistence type="predicted"/>
<sequence>MFGLRFTPNIRANRLYDIMTIIQTSDTSGSLATVDETLFIPATTTISSETITTVETFAITLDISATDTIATVSLTEIEISTDTIKAPTDYPNCDNLVSQVNGQPINIIDNATNVVNIINDVDNAYNCCVICQNTVLCGATYYMNGMCSMVMAETCLHNTSLGYFESIFSDSAGYILSNGTCGMLVHRGRLGDPSDG</sequence>
<name>A0ABR4AIV8_9LECA</name>
<dbReference type="EMBL" id="JBHFEH010000193">
    <property type="protein sequence ID" value="KAL2044582.1"/>
    <property type="molecule type" value="Genomic_DNA"/>
</dbReference>
<comment type="caution">
    <text evidence="1">The sequence shown here is derived from an EMBL/GenBank/DDBJ whole genome shotgun (WGS) entry which is preliminary data.</text>
</comment>
<evidence type="ECO:0000313" key="2">
    <source>
        <dbReference type="Proteomes" id="UP001590951"/>
    </source>
</evidence>
<accession>A0ABR4AIV8</accession>
<gene>
    <name evidence="1" type="ORF">ABVK25_012359</name>
</gene>
<reference evidence="1 2" key="1">
    <citation type="submission" date="2024-09" db="EMBL/GenBank/DDBJ databases">
        <title>Rethinking Asexuality: The Enigmatic Case of Functional Sexual Genes in Lepraria (Stereocaulaceae).</title>
        <authorList>
            <person name="Doellman M."/>
            <person name="Sun Y."/>
            <person name="Barcenas-Pena A."/>
            <person name="Lumbsch H.T."/>
            <person name="Grewe F."/>
        </authorList>
    </citation>
    <scope>NUCLEOTIDE SEQUENCE [LARGE SCALE GENOMIC DNA]</scope>
    <source>
        <strain evidence="1 2">Grewe 0041</strain>
    </source>
</reference>
<organism evidence="1 2">
    <name type="scientific">Lepraria finkii</name>
    <dbReference type="NCBI Taxonomy" id="1340010"/>
    <lineage>
        <taxon>Eukaryota</taxon>
        <taxon>Fungi</taxon>
        <taxon>Dikarya</taxon>
        <taxon>Ascomycota</taxon>
        <taxon>Pezizomycotina</taxon>
        <taxon>Lecanoromycetes</taxon>
        <taxon>OSLEUM clade</taxon>
        <taxon>Lecanoromycetidae</taxon>
        <taxon>Lecanorales</taxon>
        <taxon>Lecanorineae</taxon>
        <taxon>Stereocaulaceae</taxon>
        <taxon>Lepraria</taxon>
    </lineage>
</organism>
<evidence type="ECO:0008006" key="3">
    <source>
        <dbReference type="Google" id="ProtNLM"/>
    </source>
</evidence>
<protein>
    <recommendedName>
        <fullName evidence="3">Apple domain-containing protein</fullName>
    </recommendedName>
</protein>
<keyword evidence="2" id="KW-1185">Reference proteome</keyword>
<evidence type="ECO:0000313" key="1">
    <source>
        <dbReference type="EMBL" id="KAL2044582.1"/>
    </source>
</evidence>